<keyword evidence="1" id="KW-0472">Membrane</keyword>
<name>A0A0G0X3X0_9BACT</name>
<feature type="transmembrane region" description="Helical" evidence="1">
    <location>
        <begin position="168"/>
        <end position="199"/>
    </location>
</feature>
<evidence type="ECO:0000313" key="3">
    <source>
        <dbReference type="Proteomes" id="UP000034676"/>
    </source>
</evidence>
<keyword evidence="1" id="KW-0812">Transmembrane</keyword>
<dbReference type="EMBL" id="LCAO01000013">
    <property type="protein sequence ID" value="KKR91375.1"/>
    <property type="molecule type" value="Genomic_DNA"/>
</dbReference>
<feature type="transmembrane region" description="Helical" evidence="1">
    <location>
        <begin position="291"/>
        <end position="310"/>
    </location>
</feature>
<keyword evidence="1" id="KW-1133">Transmembrane helix</keyword>
<dbReference type="Proteomes" id="UP000034676">
    <property type="component" value="Unassembled WGS sequence"/>
</dbReference>
<organism evidence="2 3">
    <name type="scientific">Candidatus Woesebacteria bacterium GW2011_GWA1_41_13b</name>
    <dbReference type="NCBI Taxonomy" id="1618555"/>
    <lineage>
        <taxon>Bacteria</taxon>
        <taxon>Candidatus Woeseibacteriota</taxon>
    </lineage>
</organism>
<sequence length="505" mass="58018">MTTRYMRTMRIKHGISILLIVVLLIVSWYQILRQSLIGGDGGFQYFIHPFFTGDGGLPLVLFRPDAGARLLYELVVRIFGDNIVPFQYIALIGLIVVCISFYFLVYQLTSNKPIALLSTILFGVNFTTTFEMVAIGSFAFFAQRMIQLVPQFISLVCFDRSVRGKNRFLAFFSILFFILAFLLAQYSMLFVPFFFLYLFSLLIAKKHPVSAPIGFSLLFVFAVVSYVLLFWLAKMTPEPPYSGSVNLALFWTHYGVTIPSQLLRQLTILTIPDSIIRYGTSLLQRSYNDGIVYLYLPVLGLYAVIGAYLYRKETSLRSVMLSCLLYFPVIFFLNLFIRGDEVTKIYTSSRYLHLASISFSIFWGIFLFVLVKSSFAGKILGTVIILLWIIYNTVAIRAEIQKEFYQHIAVKKSLEFVKSLAPYYQTDSIVIVPSPLSYYGSYFAQMFYGKDKTVFAPYFSDWANTLPRPFDPNRDFIFDYDSNKSTVTDRTNEYKSIIAERTTRP</sequence>
<feature type="transmembrane region" description="Helical" evidence="1">
    <location>
        <begin position="375"/>
        <end position="394"/>
    </location>
</feature>
<feature type="transmembrane region" description="Helical" evidence="1">
    <location>
        <begin position="211"/>
        <end position="232"/>
    </location>
</feature>
<feature type="transmembrane region" description="Helical" evidence="1">
    <location>
        <begin position="349"/>
        <end position="369"/>
    </location>
</feature>
<reference evidence="2 3" key="1">
    <citation type="journal article" date="2015" name="Nature">
        <title>rRNA introns, odd ribosomes, and small enigmatic genomes across a large radiation of phyla.</title>
        <authorList>
            <person name="Brown C.T."/>
            <person name="Hug L.A."/>
            <person name="Thomas B.C."/>
            <person name="Sharon I."/>
            <person name="Castelle C.J."/>
            <person name="Singh A."/>
            <person name="Wilkins M.J."/>
            <person name="Williams K.H."/>
            <person name="Banfield J.F."/>
        </authorList>
    </citation>
    <scope>NUCLEOTIDE SEQUENCE [LARGE SCALE GENOMIC DNA]</scope>
</reference>
<proteinExistence type="predicted"/>
<evidence type="ECO:0000256" key="1">
    <source>
        <dbReference type="SAM" id="Phobius"/>
    </source>
</evidence>
<protein>
    <recommendedName>
        <fullName evidence="4">Glycosyltransferase RgtA/B/C/D-like domain-containing protein</fullName>
    </recommendedName>
</protein>
<dbReference type="AlphaFoldDB" id="A0A0G0X3X0"/>
<comment type="caution">
    <text evidence="2">The sequence shown here is derived from an EMBL/GenBank/DDBJ whole genome shotgun (WGS) entry which is preliminary data.</text>
</comment>
<feature type="transmembrane region" description="Helical" evidence="1">
    <location>
        <begin position="83"/>
        <end position="108"/>
    </location>
</feature>
<feature type="transmembrane region" description="Helical" evidence="1">
    <location>
        <begin position="316"/>
        <end position="337"/>
    </location>
</feature>
<feature type="transmembrane region" description="Helical" evidence="1">
    <location>
        <begin position="114"/>
        <end position="141"/>
    </location>
</feature>
<evidence type="ECO:0008006" key="4">
    <source>
        <dbReference type="Google" id="ProtNLM"/>
    </source>
</evidence>
<feature type="transmembrane region" description="Helical" evidence="1">
    <location>
        <begin position="43"/>
        <end position="62"/>
    </location>
</feature>
<evidence type="ECO:0000313" key="2">
    <source>
        <dbReference type="EMBL" id="KKR91375.1"/>
    </source>
</evidence>
<accession>A0A0G0X3X0</accession>
<feature type="transmembrane region" description="Helical" evidence="1">
    <location>
        <begin position="12"/>
        <end position="31"/>
    </location>
</feature>
<gene>
    <name evidence="2" type="ORF">UU42_C0013G0006</name>
</gene>